<organism evidence="2 3">
    <name type="scientific">Triparma retinervis</name>
    <dbReference type="NCBI Taxonomy" id="2557542"/>
    <lineage>
        <taxon>Eukaryota</taxon>
        <taxon>Sar</taxon>
        <taxon>Stramenopiles</taxon>
        <taxon>Ochrophyta</taxon>
        <taxon>Bolidophyceae</taxon>
        <taxon>Parmales</taxon>
        <taxon>Triparmaceae</taxon>
        <taxon>Triparma</taxon>
    </lineage>
</organism>
<evidence type="ECO:0000256" key="1">
    <source>
        <dbReference type="SAM" id="MobiDB-lite"/>
    </source>
</evidence>
<dbReference type="Proteomes" id="UP001165082">
    <property type="component" value="Unassembled WGS sequence"/>
</dbReference>
<comment type="caution">
    <text evidence="2">The sequence shown here is derived from an EMBL/GenBank/DDBJ whole genome shotgun (WGS) entry which is preliminary data.</text>
</comment>
<feature type="region of interest" description="Disordered" evidence="1">
    <location>
        <begin position="179"/>
        <end position="203"/>
    </location>
</feature>
<feature type="compositionally biased region" description="Low complexity" evidence="1">
    <location>
        <begin position="182"/>
        <end position="201"/>
    </location>
</feature>
<dbReference type="EMBL" id="BRXZ01000755">
    <property type="protein sequence ID" value="GMH53031.1"/>
    <property type="molecule type" value="Genomic_DNA"/>
</dbReference>
<evidence type="ECO:0000313" key="3">
    <source>
        <dbReference type="Proteomes" id="UP001165082"/>
    </source>
</evidence>
<feature type="region of interest" description="Disordered" evidence="1">
    <location>
        <begin position="314"/>
        <end position="496"/>
    </location>
</feature>
<evidence type="ECO:0000313" key="2">
    <source>
        <dbReference type="EMBL" id="GMH53031.1"/>
    </source>
</evidence>
<protein>
    <submittedName>
        <fullName evidence="2">Uncharacterized protein</fullName>
    </submittedName>
</protein>
<feature type="compositionally biased region" description="Acidic residues" evidence="1">
    <location>
        <begin position="341"/>
        <end position="371"/>
    </location>
</feature>
<feature type="compositionally biased region" description="Pro residues" evidence="1">
    <location>
        <begin position="486"/>
        <end position="496"/>
    </location>
</feature>
<name>A0A9W6ZHZ3_9STRA</name>
<accession>A0A9W6ZHZ3</accession>
<dbReference type="OrthoDB" id="10417333at2759"/>
<gene>
    <name evidence="2" type="ORF">TrRE_jg6330</name>
</gene>
<keyword evidence="3" id="KW-1185">Reference proteome</keyword>
<feature type="region of interest" description="Disordered" evidence="1">
    <location>
        <begin position="14"/>
        <end position="43"/>
    </location>
</feature>
<sequence>MLPASCVKFFDPDEEKRKRLPSNVKPPPTKVPAPMTSSGSIGGSKSLGGAFSEAEKKLWEGAHIVLYRNLHRVSDGRVRECEVHRMWLTSVGGVLHLTWVTKSDLVKETRLESVNLSRVISVECKEVLKVTTDCGTEILTKAIVLRTPTQKFGLGTIRREDFEGLGTCLKDCVKQSTEKSKSASSGSSSSSSSSSNNNNNNHYASRRASLSYEEFNNYEVVKLAGEVAPTRNSRYLNGEFGLLGKGKRRGSNGNISISSGNTTDSEALDFGGEGGEGRGLGIGGGVALGGIARPIAMHSQMEVVRERGESAVSMASGISSRRETSEDIGGEIIAEDKGVCGDDDDEDGEEEEEEEKGEGGEEEEEVEEEVVGEVGAEVGAEEAGGAAAGTGEGTRVSRGSVDSTHDINARMNQLSTFSSFTKSKPSKLMQRPATGPARRKQSSKQVKGGGGVWGSYVKKTQKRLSKTDMDIADVAPGKHGDDDKLPPPPPPPPPSA</sequence>
<feature type="compositionally biased region" description="Basic and acidic residues" evidence="1">
    <location>
        <begin position="476"/>
        <end position="485"/>
    </location>
</feature>
<feature type="compositionally biased region" description="Low complexity" evidence="1">
    <location>
        <begin position="372"/>
        <end position="385"/>
    </location>
</feature>
<dbReference type="AlphaFoldDB" id="A0A9W6ZHZ3"/>
<reference evidence="2" key="1">
    <citation type="submission" date="2022-07" db="EMBL/GenBank/DDBJ databases">
        <title>Genome analysis of Parmales, a sister group of diatoms, reveals the evolutionary specialization of diatoms from phago-mixotrophs to photoautotrophs.</title>
        <authorList>
            <person name="Ban H."/>
            <person name="Sato S."/>
            <person name="Yoshikawa S."/>
            <person name="Kazumasa Y."/>
            <person name="Nakamura Y."/>
            <person name="Ichinomiya M."/>
            <person name="Saitoh K."/>
            <person name="Sato N."/>
            <person name="Blanc-Mathieu R."/>
            <person name="Endo H."/>
            <person name="Kuwata A."/>
            <person name="Ogata H."/>
        </authorList>
    </citation>
    <scope>NUCLEOTIDE SEQUENCE</scope>
</reference>
<proteinExistence type="predicted"/>
<feature type="compositionally biased region" description="Low complexity" evidence="1">
    <location>
        <begin position="415"/>
        <end position="427"/>
    </location>
</feature>